<dbReference type="KEGG" id="mic:Mic7113_6429"/>
<dbReference type="PROSITE" id="PS51898">
    <property type="entry name" value="TYR_RECOMBINASE"/>
    <property type="match status" value="1"/>
</dbReference>
<keyword evidence="8" id="KW-0614">Plasmid</keyword>
<dbReference type="GO" id="GO:0003677">
    <property type="term" value="F:DNA binding"/>
    <property type="evidence" value="ECO:0007669"/>
    <property type="project" value="UniProtKB-UniRule"/>
</dbReference>
<evidence type="ECO:0000313" key="8">
    <source>
        <dbReference type="EMBL" id="AFZ22009.1"/>
    </source>
</evidence>
<feature type="region of interest" description="Disordered" evidence="5">
    <location>
        <begin position="1"/>
        <end position="32"/>
    </location>
</feature>
<dbReference type="PANTHER" id="PTHR30349:SF81">
    <property type="entry name" value="TYROSINE RECOMBINASE XERC"/>
    <property type="match status" value="1"/>
</dbReference>
<dbReference type="SUPFAM" id="SSF56349">
    <property type="entry name" value="DNA breaking-rejoining enzymes"/>
    <property type="match status" value="1"/>
</dbReference>
<feature type="domain" description="Core-binding (CB)" evidence="7">
    <location>
        <begin position="36"/>
        <end position="113"/>
    </location>
</feature>
<keyword evidence="2 4" id="KW-0238">DNA-binding</keyword>
<dbReference type="CDD" id="cd00397">
    <property type="entry name" value="DNA_BRE_C"/>
    <property type="match status" value="1"/>
</dbReference>
<dbReference type="InterPro" id="IPR050090">
    <property type="entry name" value="Tyrosine_recombinase_XerCD"/>
</dbReference>
<dbReference type="InterPro" id="IPR010998">
    <property type="entry name" value="Integrase_recombinase_N"/>
</dbReference>
<organism evidence="8 9">
    <name type="scientific">Allocoleopsis franciscana PCC 7113</name>
    <dbReference type="NCBI Taxonomy" id="1173027"/>
    <lineage>
        <taxon>Bacteria</taxon>
        <taxon>Bacillati</taxon>
        <taxon>Cyanobacteriota</taxon>
        <taxon>Cyanophyceae</taxon>
        <taxon>Coleofasciculales</taxon>
        <taxon>Coleofasciculaceae</taxon>
        <taxon>Allocoleopsis</taxon>
        <taxon>Allocoleopsis franciscana</taxon>
    </lineage>
</organism>
<dbReference type="Proteomes" id="UP000010471">
    <property type="component" value="Plasmid pMIC7113.01"/>
</dbReference>
<evidence type="ECO:0000256" key="5">
    <source>
        <dbReference type="SAM" id="MobiDB-lite"/>
    </source>
</evidence>
<dbReference type="Pfam" id="PF02899">
    <property type="entry name" value="Phage_int_SAM_1"/>
    <property type="match status" value="1"/>
</dbReference>
<protein>
    <submittedName>
        <fullName evidence="8">Site-specific recombinase XerD</fullName>
    </submittedName>
</protein>
<dbReference type="InterPro" id="IPR013762">
    <property type="entry name" value="Integrase-like_cat_sf"/>
</dbReference>
<geneLocation type="plasmid" evidence="8 9">
    <name>pMIC7113.01</name>
</geneLocation>
<feature type="compositionally biased region" description="Low complexity" evidence="5">
    <location>
        <begin position="11"/>
        <end position="20"/>
    </location>
</feature>
<evidence type="ECO:0000256" key="3">
    <source>
        <dbReference type="ARBA" id="ARBA00023172"/>
    </source>
</evidence>
<dbReference type="InterPro" id="IPR002104">
    <property type="entry name" value="Integrase_catalytic"/>
</dbReference>
<dbReference type="GO" id="GO:0006310">
    <property type="term" value="P:DNA recombination"/>
    <property type="evidence" value="ECO:0007669"/>
    <property type="project" value="UniProtKB-KW"/>
</dbReference>
<dbReference type="PATRIC" id="fig|1173027.3.peg.7108"/>
<dbReference type="PANTHER" id="PTHR30349">
    <property type="entry name" value="PHAGE INTEGRASE-RELATED"/>
    <property type="match status" value="1"/>
</dbReference>
<dbReference type="HOGENOM" id="CLU_027562_9_6_3"/>
<dbReference type="AlphaFoldDB" id="K9WQD3"/>
<sequence length="333" mass="36995">MRSLPHSFIMSASPDSSSPSPRSPAPVPASGASPIDLREVRVEEFLKARSLCANSKTAYRRELRRFLAWTERPISQITPRQIVQYKEHLEKSLAESSVNRALSALKSFFGWLLAAYPDSLSTNPTSSVALFKLPSPPAFDLLDSEVEALTRAIGQLPPDHQRRDAALVAVLLHGLRAGEVAALNLGDYDGIRLTIRKGKDDSGGTVPLNRQARECLNAYLKERRHLGERYAKHRPLFLSQSPVPGKEERLGYQGIYYTIKGLGQLAGIENLTPHRLRHTYATNLLLKGIDSLHARTLTRHKSEANFKRYAKRALSAAAERAFYEAIGEEPPTP</sequence>
<name>K9WQD3_9CYAN</name>
<dbReference type="Gene3D" id="1.10.443.10">
    <property type="entry name" value="Intergrase catalytic core"/>
    <property type="match status" value="1"/>
</dbReference>
<dbReference type="EMBL" id="CP003631">
    <property type="protein sequence ID" value="AFZ22009.1"/>
    <property type="molecule type" value="Genomic_DNA"/>
</dbReference>
<dbReference type="Pfam" id="PF00589">
    <property type="entry name" value="Phage_integrase"/>
    <property type="match status" value="1"/>
</dbReference>
<keyword evidence="3" id="KW-0233">DNA recombination</keyword>
<evidence type="ECO:0000313" key="9">
    <source>
        <dbReference type="Proteomes" id="UP000010471"/>
    </source>
</evidence>
<dbReference type="InterPro" id="IPR011010">
    <property type="entry name" value="DNA_brk_join_enz"/>
</dbReference>
<dbReference type="Gene3D" id="1.10.150.130">
    <property type="match status" value="1"/>
</dbReference>
<accession>K9WQD3</accession>
<reference evidence="8 9" key="1">
    <citation type="submission" date="2012-06" db="EMBL/GenBank/DDBJ databases">
        <title>Finished plasmid 1 of genome of Microcoleus sp. PCC 7113.</title>
        <authorList>
            <consortium name="US DOE Joint Genome Institute"/>
            <person name="Gugger M."/>
            <person name="Coursin T."/>
            <person name="Rippka R."/>
            <person name="Tandeau De Marsac N."/>
            <person name="Huntemann M."/>
            <person name="Wei C.-L."/>
            <person name="Han J."/>
            <person name="Detter J.C."/>
            <person name="Han C."/>
            <person name="Tapia R."/>
            <person name="Chen A."/>
            <person name="Kyrpides N."/>
            <person name="Mavromatis K."/>
            <person name="Markowitz V."/>
            <person name="Szeto E."/>
            <person name="Ivanova N."/>
            <person name="Pagani I."/>
            <person name="Pati A."/>
            <person name="Goodwin L."/>
            <person name="Nordberg H.P."/>
            <person name="Cantor M.N."/>
            <person name="Hua S.X."/>
            <person name="Woyke T."/>
            <person name="Kerfeld C.A."/>
        </authorList>
    </citation>
    <scope>NUCLEOTIDE SEQUENCE [LARGE SCALE GENOMIC DNA]</scope>
    <source>
        <strain evidence="8 9">PCC 7113</strain>
        <plasmid evidence="8 9">pMIC7113.01</plasmid>
    </source>
</reference>
<evidence type="ECO:0000256" key="1">
    <source>
        <dbReference type="ARBA" id="ARBA00022908"/>
    </source>
</evidence>
<dbReference type="InterPro" id="IPR044068">
    <property type="entry name" value="CB"/>
</dbReference>
<gene>
    <name evidence="8" type="ORF">Mic7113_6429</name>
</gene>
<feature type="domain" description="Tyr recombinase" evidence="6">
    <location>
        <begin position="134"/>
        <end position="324"/>
    </location>
</feature>
<proteinExistence type="predicted"/>
<evidence type="ECO:0000259" key="7">
    <source>
        <dbReference type="PROSITE" id="PS51900"/>
    </source>
</evidence>
<keyword evidence="9" id="KW-1185">Reference proteome</keyword>
<dbReference type="PROSITE" id="PS51900">
    <property type="entry name" value="CB"/>
    <property type="match status" value="1"/>
</dbReference>
<dbReference type="InterPro" id="IPR004107">
    <property type="entry name" value="Integrase_SAM-like_N"/>
</dbReference>
<keyword evidence="1" id="KW-0229">DNA integration</keyword>
<evidence type="ECO:0000256" key="2">
    <source>
        <dbReference type="ARBA" id="ARBA00023125"/>
    </source>
</evidence>
<evidence type="ECO:0000259" key="6">
    <source>
        <dbReference type="PROSITE" id="PS51898"/>
    </source>
</evidence>
<dbReference type="GO" id="GO:0015074">
    <property type="term" value="P:DNA integration"/>
    <property type="evidence" value="ECO:0007669"/>
    <property type="project" value="UniProtKB-KW"/>
</dbReference>
<evidence type="ECO:0000256" key="4">
    <source>
        <dbReference type="PROSITE-ProRule" id="PRU01248"/>
    </source>
</evidence>